<organism evidence="1 2">
    <name type="scientific">Babesia bovis</name>
    <dbReference type="NCBI Taxonomy" id="5865"/>
    <lineage>
        <taxon>Eukaryota</taxon>
        <taxon>Sar</taxon>
        <taxon>Alveolata</taxon>
        <taxon>Apicomplexa</taxon>
        <taxon>Aconoidasida</taxon>
        <taxon>Piroplasmida</taxon>
        <taxon>Babesiidae</taxon>
        <taxon>Babesia</taxon>
    </lineage>
</organism>
<dbReference type="EMBL" id="AAXT01000004">
    <property type="protein sequence ID" value="EDO05706.1"/>
    <property type="molecule type" value="Genomic_DNA"/>
</dbReference>
<proteinExistence type="predicted"/>
<reference evidence="2" key="2">
    <citation type="journal article" date="2020" name="Data Brief">
        <title>Transcriptome dataset of Babesia bovis life stages within vertebrate and invertebrate hosts.</title>
        <authorList>
            <person name="Ueti M.W."/>
            <person name="Johnson W.C."/>
            <person name="Kappmeyer L.S."/>
            <person name="Herndon D.R."/>
            <person name="Mousel M.R."/>
            <person name="Reif K.E."/>
            <person name="Taus N.S."/>
            <person name="Ifeonu O.O."/>
            <person name="Silva J.C."/>
            <person name="Suarez C.E."/>
            <person name="Brayton K.A."/>
        </authorList>
    </citation>
    <scope>NUCLEOTIDE SEQUENCE [LARGE SCALE GENOMIC DNA]</scope>
</reference>
<dbReference type="OMA" id="MITTTER"/>
<dbReference type="Pfam" id="PF05542">
    <property type="entry name" value="DUF760"/>
    <property type="match status" value="2"/>
</dbReference>
<accession>A7AV80</accession>
<dbReference type="KEGG" id="bbo:BBOV_IV001090"/>
<dbReference type="InterPro" id="IPR008479">
    <property type="entry name" value="DUF760"/>
</dbReference>
<name>A7AV80_BABBO</name>
<comment type="caution">
    <text evidence="1">The sequence shown here is derived from an EMBL/GenBank/DDBJ whole genome shotgun (WGS) entry which is preliminary data.</text>
</comment>
<dbReference type="Proteomes" id="UP000002173">
    <property type="component" value="Unassembled WGS sequence"/>
</dbReference>
<sequence>MEFLAIALVAPAVARLQTHGRQPFTLRNNNGDFVYSRHEGNIPECFIGCHSSPHSIQRRYYSGVKPKRRGYHLGADTGTKPRGPLTITSNHGLLGRFWKKLKGFFVNAKKKGSRIGNDKSKLPIQTVRQLPTMGLGIPVSIVENELDSTEEASPYMQLVHTSPSNIIAQFVDQAPSRVKEAVKSTVGALVGSIYRYCLETTMITTTERIASLVQSMQMTGYMLWNAECRCCLSQQLQNDVAQSLVKDVITDEYASPGLQLKEQLPNHSNREGLLWYIKNMPNETANALLDNITTDVMDAMQKSVDIVVESLIGMVTSQKPTPMGPQNTGVIPKIIIQQTGSSCVQLCFWQLALGYCLRQQEAKLELQRTLNDS</sequence>
<dbReference type="eggNOG" id="ENOG502QSRQ">
    <property type="taxonomic scope" value="Eukaryota"/>
</dbReference>
<evidence type="ECO:0000313" key="2">
    <source>
        <dbReference type="Proteomes" id="UP000002173"/>
    </source>
</evidence>
<dbReference type="VEuPathDB" id="PiroplasmaDB:BBOV_IV001090"/>
<dbReference type="PANTHER" id="PTHR33598">
    <property type="entry name" value="OS02G0833400 PROTEIN"/>
    <property type="match status" value="1"/>
</dbReference>
<protein>
    <submittedName>
        <fullName evidence="1">Uncharacterized protein</fullName>
    </submittedName>
</protein>
<dbReference type="GeneID" id="5477493"/>
<dbReference type="RefSeq" id="XP_001609274.1">
    <property type="nucleotide sequence ID" value="XM_001609224.1"/>
</dbReference>
<dbReference type="PANTHER" id="PTHR33598:SF4">
    <property type="entry name" value="OS02G0833400 PROTEIN"/>
    <property type="match status" value="1"/>
</dbReference>
<dbReference type="AlphaFoldDB" id="A7AV80"/>
<gene>
    <name evidence="1" type="ORF">BBOV_IV001090</name>
</gene>
<evidence type="ECO:0000313" key="1">
    <source>
        <dbReference type="EMBL" id="EDO05706.1"/>
    </source>
</evidence>
<reference evidence="2" key="3">
    <citation type="journal article" date="2021" name="Int. J. Parasitol.">
        <title>Comparative analysis of gene expression between Babesia bovis blood stages and kinetes allowed by improved genome annotation.</title>
        <authorList>
            <person name="Ueti M.W."/>
            <person name="Johnson W.C."/>
            <person name="Kappmeyer L.S."/>
            <person name="Herndon D.R."/>
            <person name="Mousel M.R."/>
            <person name="Reif K.E."/>
            <person name="Taus N.S."/>
            <person name="Ifeonu O.O."/>
            <person name="Silva J.C."/>
            <person name="Suarez C.E."/>
            <person name="Brayton K.A."/>
        </authorList>
    </citation>
    <scope>NUCLEOTIDE SEQUENCE [LARGE SCALE GENOMIC DNA]</scope>
</reference>
<reference evidence="1 2" key="1">
    <citation type="journal article" date="2007" name="PLoS Pathog.">
        <title>Genome sequence of Babesia bovis and comparative analysis of apicomplexan hemoprotozoa.</title>
        <authorList>
            <person name="Brayton K.A."/>
            <person name="Lau A.O.T."/>
            <person name="Herndon D.R."/>
            <person name="Hannick L."/>
            <person name="Kappmeyer L.S."/>
            <person name="Berens S.J."/>
            <person name="Bidwell S.L."/>
            <person name="Brown W.C."/>
            <person name="Crabtree J."/>
            <person name="Fadrosh D."/>
            <person name="Feldblum T."/>
            <person name="Forberger H.A."/>
            <person name="Haas B.J."/>
            <person name="Howell J.M."/>
            <person name="Khouri H."/>
            <person name="Koo H."/>
            <person name="Mann D.J."/>
            <person name="Norimine J."/>
            <person name="Paulsen I.T."/>
            <person name="Radune D."/>
            <person name="Ren Q."/>
            <person name="Smith R.K. Jr."/>
            <person name="Suarez C.E."/>
            <person name="White O."/>
            <person name="Wortman J.R."/>
            <person name="Knowles D.P. Jr."/>
            <person name="McElwain T.F."/>
            <person name="Nene V.M."/>
        </authorList>
    </citation>
    <scope>NUCLEOTIDE SEQUENCE [LARGE SCALE GENOMIC DNA]</scope>
    <source>
        <strain evidence="1">T2Bo</strain>
    </source>
</reference>
<dbReference type="InParanoid" id="A7AV80"/>
<keyword evidence="2" id="KW-1185">Reference proteome</keyword>